<evidence type="ECO:0000313" key="1">
    <source>
        <dbReference type="EMBL" id="OAI93071.1"/>
    </source>
</evidence>
<dbReference type="AlphaFoldDB" id="A0A177SRV2"/>
<sequence>MLIRVLIGNASADGRSQIQQERDRQVAAGQDYPIINAGAYAEDGLNEILEVRVNSGQREILVDDCTRAQIHSVIAWQASVEDDERFENVFVHMARRN</sequence>
<gene>
    <name evidence="1" type="ORF">AYO28_16360</name>
</gene>
<proteinExistence type="predicted"/>
<evidence type="ECO:0000313" key="2">
    <source>
        <dbReference type="Proteomes" id="UP000077752"/>
    </source>
</evidence>
<name>A0A177SRV2_PSEPU</name>
<dbReference type="EMBL" id="LUCV01000014">
    <property type="protein sequence ID" value="OAI93071.1"/>
    <property type="molecule type" value="Genomic_DNA"/>
</dbReference>
<dbReference type="Proteomes" id="UP000077752">
    <property type="component" value="Unassembled WGS sequence"/>
</dbReference>
<comment type="caution">
    <text evidence="1">The sequence shown here is derived from an EMBL/GenBank/DDBJ whole genome shotgun (WGS) entry which is preliminary data.</text>
</comment>
<dbReference type="RefSeq" id="WP_064302672.1">
    <property type="nucleotide sequence ID" value="NZ_LUCV01000014.1"/>
</dbReference>
<protein>
    <submittedName>
        <fullName evidence="1">Uncharacterized protein</fullName>
    </submittedName>
</protein>
<accession>A0A177SRV2</accession>
<organism evidence="1 2">
    <name type="scientific">Pseudomonas putida</name>
    <name type="common">Arthrobacter siderocapsulatus</name>
    <dbReference type="NCBI Taxonomy" id="303"/>
    <lineage>
        <taxon>Bacteria</taxon>
        <taxon>Pseudomonadati</taxon>
        <taxon>Pseudomonadota</taxon>
        <taxon>Gammaproteobacteria</taxon>
        <taxon>Pseudomonadales</taxon>
        <taxon>Pseudomonadaceae</taxon>
        <taxon>Pseudomonas</taxon>
    </lineage>
</organism>
<reference evidence="1 2" key="1">
    <citation type="submission" date="2016-03" db="EMBL/GenBank/DDBJ databases">
        <title>Draft Genome Assembly of Pseudomonas putida strain CBF10-2.</title>
        <authorList>
            <person name="Iyer R.S."/>
            <person name="Damania A."/>
        </authorList>
    </citation>
    <scope>NUCLEOTIDE SEQUENCE [LARGE SCALE GENOMIC DNA]</scope>
    <source>
        <strain evidence="1 2">CBF10-2</strain>
    </source>
</reference>